<evidence type="ECO:0000313" key="2">
    <source>
        <dbReference type="Proteomes" id="UP000707206"/>
    </source>
</evidence>
<gene>
    <name evidence="1" type="ORF">FK220_001625</name>
</gene>
<keyword evidence="2" id="KW-1185">Reference proteome</keyword>
<dbReference type="EMBL" id="VIKU02000001">
    <property type="protein sequence ID" value="NHF58021.1"/>
    <property type="molecule type" value="Genomic_DNA"/>
</dbReference>
<name>A0A967E904_9FLAO</name>
<proteinExistence type="predicted"/>
<dbReference type="Proteomes" id="UP000707206">
    <property type="component" value="Unassembled WGS sequence"/>
</dbReference>
<dbReference type="AlphaFoldDB" id="A0A967E904"/>
<reference evidence="1" key="1">
    <citation type="submission" date="2019-07" db="EMBL/GenBank/DDBJ databases">
        <authorList>
            <person name="De-Chao Zhang Q."/>
        </authorList>
    </citation>
    <scope>NUCLEOTIDE SEQUENCE</scope>
    <source>
        <strain evidence="1">TP-CH-4</strain>
    </source>
</reference>
<comment type="caution">
    <text evidence="1">The sequence shown here is derived from an EMBL/GenBank/DDBJ whole genome shotgun (WGS) entry which is preliminary data.</text>
</comment>
<protein>
    <submittedName>
        <fullName evidence="1">Uncharacterized protein</fullName>
    </submittedName>
</protein>
<reference evidence="1" key="2">
    <citation type="submission" date="2020-03" db="EMBL/GenBank/DDBJ databases">
        <title>Flavobacteriaceae bacterium strain TP-CH-4, a member of the family Flavobacteriaceae isolated from a deep-sea seamount.</title>
        <authorList>
            <person name="Zhang D.-C."/>
        </authorList>
    </citation>
    <scope>NUCLEOTIDE SEQUENCE</scope>
    <source>
        <strain evidence="1">TP-CH-4</strain>
    </source>
</reference>
<sequence>MRYTPLFTIEIEHDYFSVSTPEVLRIIPTSATRRTLRGAGLISKFFQNKLYVLIKHLDDTMPFLQLDNDFTLQFFLEVIGPNFSNITNYAPEDPFNIKLYFSNAVSILDGTNKSVENVLYLHEKLPQFNATQAYKYNDLVRSGSDTAYECLQKIDANTGNLNNGSQFRQLEKVSYVSPATTLSFTGPEKIVALTTPATGVTLSYNKYNPVTKDFDIEVKQTTIGPEENPTGAIIKEVLLSFRTEENLPLEEGIYKVILNTTQEIVLYLRPENDWKSYLGLINIHNDAMATEDQYRFLKEDGSFFTVAPANTEIETRNYKIRFAPAQYLLKYKCKTNKVTNITDDDGKIVFDSLGGNIFQSQLPVRMNEKAIDTISIAYDGSDTFQKTKVPGHRNLSILEGDDKYIVSETFLNL</sequence>
<accession>A0A967E904</accession>
<evidence type="ECO:0000313" key="1">
    <source>
        <dbReference type="EMBL" id="NHF58021.1"/>
    </source>
</evidence>
<organism evidence="1 2">
    <name type="scientific">Pelagihabitans pacificus</name>
    <dbReference type="NCBI Taxonomy" id="2696054"/>
    <lineage>
        <taxon>Bacteria</taxon>
        <taxon>Pseudomonadati</taxon>
        <taxon>Bacteroidota</taxon>
        <taxon>Flavobacteriia</taxon>
        <taxon>Flavobacteriales</taxon>
        <taxon>Flavobacteriaceae</taxon>
        <taxon>Pelagihabitans</taxon>
    </lineage>
</organism>
<dbReference type="RefSeq" id="WP_152572535.1">
    <property type="nucleotide sequence ID" value="NZ_VIKU02000001.1"/>
</dbReference>